<dbReference type="GO" id="GO:0098703">
    <property type="term" value="P:calcium ion import across plasma membrane"/>
    <property type="evidence" value="ECO:0007669"/>
    <property type="project" value="InterPro"/>
</dbReference>
<proteinExistence type="predicted"/>
<dbReference type="InterPro" id="IPR024338">
    <property type="entry name" value="MID1/Yam8"/>
</dbReference>
<dbReference type="OrthoDB" id="5405745at2759"/>
<dbReference type="AlphaFoldDB" id="A0A9P6BVP8"/>
<dbReference type="Pfam" id="PF12929">
    <property type="entry name" value="Mid1"/>
    <property type="match status" value="1"/>
</dbReference>
<dbReference type="EMBL" id="MU151719">
    <property type="protein sequence ID" value="KAF9442041.1"/>
    <property type="molecule type" value="Genomic_DNA"/>
</dbReference>
<keyword evidence="2" id="KW-1185">Reference proteome</keyword>
<evidence type="ECO:0000313" key="2">
    <source>
        <dbReference type="Proteomes" id="UP000807342"/>
    </source>
</evidence>
<gene>
    <name evidence="1" type="ORF">P691DRAFT_513592</name>
</gene>
<dbReference type="Proteomes" id="UP000807342">
    <property type="component" value="Unassembled WGS sequence"/>
</dbReference>
<accession>A0A9P6BVP8</accession>
<reference evidence="1" key="1">
    <citation type="submission" date="2020-11" db="EMBL/GenBank/DDBJ databases">
        <authorList>
            <consortium name="DOE Joint Genome Institute"/>
            <person name="Ahrendt S."/>
            <person name="Riley R."/>
            <person name="Andreopoulos W."/>
            <person name="Labutti K."/>
            <person name="Pangilinan J."/>
            <person name="Ruiz-Duenas F.J."/>
            <person name="Barrasa J.M."/>
            <person name="Sanchez-Garcia M."/>
            <person name="Camarero S."/>
            <person name="Miyauchi S."/>
            <person name="Serrano A."/>
            <person name="Linde D."/>
            <person name="Babiker R."/>
            <person name="Drula E."/>
            <person name="Ayuso-Fernandez I."/>
            <person name="Pacheco R."/>
            <person name="Padilla G."/>
            <person name="Ferreira P."/>
            <person name="Barriuso J."/>
            <person name="Kellner H."/>
            <person name="Castanera R."/>
            <person name="Alfaro M."/>
            <person name="Ramirez L."/>
            <person name="Pisabarro A.G."/>
            <person name="Kuo A."/>
            <person name="Tritt A."/>
            <person name="Lipzen A."/>
            <person name="He G."/>
            <person name="Yan M."/>
            <person name="Ng V."/>
            <person name="Cullen D."/>
            <person name="Martin F."/>
            <person name="Rosso M.-N."/>
            <person name="Henrissat B."/>
            <person name="Hibbett D."/>
            <person name="Martinez A.T."/>
            <person name="Grigoriev I.V."/>
        </authorList>
    </citation>
    <scope>NUCLEOTIDE SEQUENCE</scope>
    <source>
        <strain evidence="1">MF-IS2</strain>
    </source>
</reference>
<dbReference type="GO" id="GO:0005262">
    <property type="term" value="F:calcium channel activity"/>
    <property type="evidence" value="ECO:0007669"/>
    <property type="project" value="InterPro"/>
</dbReference>
<protein>
    <submittedName>
        <fullName evidence="1">Uncharacterized protein</fullName>
    </submittedName>
</protein>
<sequence>MSSSYTQLLLCIETCTSVDRACPPFLGFRYPSVMFNGASSYGFGYIDGTEGEKGEVLRVLRRIVGGIFG</sequence>
<comment type="caution">
    <text evidence="1">The sequence shown here is derived from an EMBL/GenBank/DDBJ whole genome shotgun (WGS) entry which is preliminary data.</text>
</comment>
<evidence type="ECO:0000313" key="1">
    <source>
        <dbReference type="EMBL" id="KAF9442041.1"/>
    </source>
</evidence>
<organism evidence="1 2">
    <name type="scientific">Macrolepiota fuliginosa MF-IS2</name>
    <dbReference type="NCBI Taxonomy" id="1400762"/>
    <lineage>
        <taxon>Eukaryota</taxon>
        <taxon>Fungi</taxon>
        <taxon>Dikarya</taxon>
        <taxon>Basidiomycota</taxon>
        <taxon>Agaricomycotina</taxon>
        <taxon>Agaricomycetes</taxon>
        <taxon>Agaricomycetidae</taxon>
        <taxon>Agaricales</taxon>
        <taxon>Agaricineae</taxon>
        <taxon>Agaricaceae</taxon>
        <taxon>Macrolepiota</taxon>
    </lineage>
</organism>
<name>A0A9P6BVP8_9AGAR</name>